<comment type="caution">
    <text evidence="23">The sequence shown here is derived from an EMBL/GenBank/DDBJ whole genome shotgun (WGS) entry which is preliminary data.</text>
</comment>
<dbReference type="GO" id="GO:0005634">
    <property type="term" value="C:nucleus"/>
    <property type="evidence" value="ECO:0007669"/>
    <property type="project" value="UniProtKB-SubCell"/>
</dbReference>
<dbReference type="AlphaFoldDB" id="A0AAE1ACR2"/>
<comment type="cofactor">
    <cofactor evidence="2">
        <name>Zn(2+)</name>
        <dbReference type="ChEBI" id="CHEBI:29105"/>
    </cofactor>
</comment>
<dbReference type="InterPro" id="IPR004821">
    <property type="entry name" value="Cyt_trans-like"/>
</dbReference>
<comment type="catalytic activity">
    <reaction evidence="17">
        <text>nicotinate beta-D-ribonucleotide + ATP + H(+) = deamido-NAD(+) + diphosphate</text>
        <dbReference type="Rhea" id="RHEA:22860"/>
        <dbReference type="ChEBI" id="CHEBI:15378"/>
        <dbReference type="ChEBI" id="CHEBI:30616"/>
        <dbReference type="ChEBI" id="CHEBI:33019"/>
        <dbReference type="ChEBI" id="CHEBI:57502"/>
        <dbReference type="ChEBI" id="CHEBI:58437"/>
        <dbReference type="EC" id="2.7.7.18"/>
    </reaction>
    <physiologicalReaction direction="left-to-right" evidence="17">
        <dbReference type="Rhea" id="RHEA:22861"/>
    </physiologicalReaction>
    <physiologicalReaction direction="right-to-left" evidence="17">
        <dbReference type="Rhea" id="RHEA:22862"/>
    </physiologicalReaction>
</comment>
<comment type="similarity">
    <text evidence="6 20">Belongs to the eukaryotic NMN adenylyltransferase family.</text>
</comment>
<name>A0AAE1ACR2_9GAST</name>
<keyword evidence="14" id="KW-0460">Magnesium</keyword>
<evidence type="ECO:0000256" key="12">
    <source>
        <dbReference type="ARBA" id="ARBA00022833"/>
    </source>
</evidence>
<evidence type="ECO:0000256" key="10">
    <source>
        <dbReference type="ARBA" id="ARBA00022695"/>
    </source>
</evidence>
<keyword evidence="8 20" id="KW-0662">Pyridine nucleotide biosynthesis</keyword>
<protein>
    <recommendedName>
        <fullName evidence="20">Nicotinamide-nucleotide adenylyltransferase</fullName>
        <ecNumber evidence="20">2.7.7.1</ecNumber>
        <ecNumber evidence="20">2.7.7.18</ecNumber>
    </recommendedName>
</protein>
<dbReference type="GO" id="GO:0004515">
    <property type="term" value="F:nicotinate-nucleotide adenylyltransferase activity"/>
    <property type="evidence" value="ECO:0007669"/>
    <property type="project" value="UniProtKB-EC"/>
</dbReference>
<dbReference type="NCBIfam" id="TIGR00482">
    <property type="entry name" value="nicotinate (nicotinamide) nucleotide adenylyltransferase"/>
    <property type="match status" value="1"/>
</dbReference>
<dbReference type="InterPro" id="IPR005248">
    <property type="entry name" value="NadD/NMNAT"/>
</dbReference>
<dbReference type="InterPro" id="IPR045094">
    <property type="entry name" value="NMNAT_euk"/>
</dbReference>
<dbReference type="CDD" id="cd09286">
    <property type="entry name" value="NMNAT_Eukarya"/>
    <property type="match status" value="1"/>
</dbReference>
<proteinExistence type="inferred from homology"/>
<keyword evidence="7" id="KW-0597">Phosphoprotein</keyword>
<dbReference type="Proteomes" id="UP001283361">
    <property type="component" value="Unassembled WGS sequence"/>
</dbReference>
<dbReference type="PANTHER" id="PTHR12039:SF0">
    <property type="entry name" value="NICOTINAMIDE-NUCLEOTIDE ADENYLYLTRANSFERASE"/>
    <property type="match status" value="1"/>
</dbReference>
<evidence type="ECO:0000256" key="11">
    <source>
        <dbReference type="ARBA" id="ARBA00022741"/>
    </source>
</evidence>
<evidence type="ECO:0000313" key="23">
    <source>
        <dbReference type="EMBL" id="KAK3784851.1"/>
    </source>
</evidence>
<dbReference type="InterPro" id="IPR014729">
    <property type="entry name" value="Rossmann-like_a/b/a_fold"/>
</dbReference>
<feature type="domain" description="Cytidyltransferase-like" evidence="22">
    <location>
        <begin position="18"/>
        <end position="242"/>
    </location>
</feature>
<keyword evidence="12" id="KW-0862">Zinc</keyword>
<comment type="catalytic activity">
    <reaction evidence="18">
        <text>beta-nicotinamide D-ribonucleotide + ATP + H(+) = diphosphate + NAD(+)</text>
        <dbReference type="Rhea" id="RHEA:21360"/>
        <dbReference type="ChEBI" id="CHEBI:14649"/>
        <dbReference type="ChEBI" id="CHEBI:15378"/>
        <dbReference type="ChEBI" id="CHEBI:30616"/>
        <dbReference type="ChEBI" id="CHEBI:33019"/>
        <dbReference type="ChEBI" id="CHEBI:57540"/>
        <dbReference type="EC" id="2.7.7.1"/>
    </reaction>
    <physiologicalReaction direction="left-to-right" evidence="18">
        <dbReference type="Rhea" id="RHEA:21361"/>
    </physiologicalReaction>
    <physiologicalReaction direction="right-to-left" evidence="18">
        <dbReference type="Rhea" id="RHEA:21362"/>
    </physiologicalReaction>
</comment>
<evidence type="ECO:0000256" key="2">
    <source>
        <dbReference type="ARBA" id="ARBA00001947"/>
    </source>
</evidence>
<feature type="region of interest" description="Disordered" evidence="21">
    <location>
        <begin position="357"/>
        <end position="394"/>
    </location>
</feature>
<dbReference type="PANTHER" id="PTHR12039">
    <property type="entry name" value="NICOTINAMIDE MONONUCLEOTIDE ADENYLYLTRANSFERASE"/>
    <property type="match status" value="1"/>
</dbReference>
<accession>A0AAE1ACR2</accession>
<dbReference type="GO" id="GO:0009435">
    <property type="term" value="P:NAD+ biosynthetic process"/>
    <property type="evidence" value="ECO:0007669"/>
    <property type="project" value="InterPro"/>
</dbReference>
<sequence>MFCWKSQTMASPSKVVLLACGSYNPVTNMHLRMFEIARDALNKTGRYQVISGIMSPVSDGYKKKDLLPAKHRCEMLKLALRTSDWIKLDQWECSLSSWTQTAHVLRHFRQQLEQQQQQHHGEIFNHVKPSPSKRRKKQQHNIVADLPENQLPSLEDHNENFVPSVKLLCGADLLESFAVPGLWDDEDIEYIVGSHGLVVITRSGSDPQKFIYESDILTKYQENILIVTEWIFNDISSTKVRRALRRGDSVKYLLQDSVIDYIKKHQLYGIPDNKYFNKMMPSPSQDTITTNHLEKDVSFKGGGNLINEVAALEDISSNPSSGEISVILRSAHNNSSGDSSFVSRHLPLHRMITHLDKKGSPAASSHSSPHKVERKGTPSPPVKVTTTFTKDEAPERNHKVSCISDIGTLVRRVKNVRVGFTPETRV</sequence>
<comment type="subcellular location">
    <subcellularLocation>
        <location evidence="3">Nucleus</location>
    </subcellularLocation>
</comment>
<gene>
    <name evidence="23" type="ORF">RRG08_056809</name>
</gene>
<dbReference type="EC" id="2.7.7.1" evidence="20"/>
<keyword evidence="15 20" id="KW-0520">NAD</keyword>
<dbReference type="Pfam" id="PF01467">
    <property type="entry name" value="CTP_transf_like"/>
    <property type="match status" value="1"/>
</dbReference>
<keyword evidence="13 20" id="KW-0067">ATP-binding</keyword>
<keyword evidence="10 20" id="KW-0548">Nucleotidyltransferase</keyword>
<evidence type="ECO:0000256" key="16">
    <source>
        <dbReference type="ARBA" id="ARBA00023242"/>
    </source>
</evidence>
<comment type="pathway">
    <text evidence="4 20">Cofactor biosynthesis; NAD(+) biosynthesis; NAD(+) from nicotinamide D-ribonucleotide: step 1/1.</text>
</comment>
<evidence type="ECO:0000256" key="3">
    <source>
        <dbReference type="ARBA" id="ARBA00004123"/>
    </source>
</evidence>
<dbReference type="FunFam" id="3.40.50.620:FF:000101">
    <property type="entry name" value="Nicotinamide-nucleotide adenylyltransferase"/>
    <property type="match status" value="1"/>
</dbReference>
<reference evidence="23" key="1">
    <citation type="journal article" date="2023" name="G3 (Bethesda)">
        <title>A reference genome for the long-term kleptoplast-retaining sea slug Elysia crispata morphotype clarki.</title>
        <authorList>
            <person name="Eastman K.E."/>
            <person name="Pendleton A.L."/>
            <person name="Shaikh M.A."/>
            <person name="Suttiyut T."/>
            <person name="Ogas R."/>
            <person name="Tomko P."/>
            <person name="Gavelis G."/>
            <person name="Widhalm J.R."/>
            <person name="Wisecaver J.H."/>
        </authorList>
    </citation>
    <scope>NUCLEOTIDE SEQUENCE</scope>
    <source>
        <strain evidence="23">ECLA1</strain>
    </source>
</reference>
<evidence type="ECO:0000256" key="13">
    <source>
        <dbReference type="ARBA" id="ARBA00022840"/>
    </source>
</evidence>
<evidence type="ECO:0000256" key="4">
    <source>
        <dbReference type="ARBA" id="ARBA00004658"/>
    </source>
</evidence>
<dbReference type="EC" id="2.7.7.18" evidence="20"/>
<evidence type="ECO:0000256" key="5">
    <source>
        <dbReference type="ARBA" id="ARBA00005019"/>
    </source>
</evidence>
<evidence type="ECO:0000256" key="7">
    <source>
        <dbReference type="ARBA" id="ARBA00022553"/>
    </source>
</evidence>
<evidence type="ECO:0000256" key="1">
    <source>
        <dbReference type="ARBA" id="ARBA00001946"/>
    </source>
</evidence>
<evidence type="ECO:0000256" key="17">
    <source>
        <dbReference type="ARBA" id="ARBA00048514"/>
    </source>
</evidence>
<evidence type="ECO:0000256" key="8">
    <source>
        <dbReference type="ARBA" id="ARBA00022642"/>
    </source>
</evidence>
<comment type="subunit">
    <text evidence="19">Homohexamer. Interacts with ADPRT/PARP1.</text>
</comment>
<comment type="cofactor">
    <cofactor evidence="1">
        <name>Mg(2+)</name>
        <dbReference type="ChEBI" id="CHEBI:18420"/>
    </cofactor>
</comment>
<dbReference type="EMBL" id="JAWDGP010002185">
    <property type="protein sequence ID" value="KAK3784851.1"/>
    <property type="molecule type" value="Genomic_DNA"/>
</dbReference>
<evidence type="ECO:0000256" key="9">
    <source>
        <dbReference type="ARBA" id="ARBA00022679"/>
    </source>
</evidence>
<keyword evidence="11 20" id="KW-0547">Nucleotide-binding</keyword>
<evidence type="ECO:0000256" key="6">
    <source>
        <dbReference type="ARBA" id="ARBA00007064"/>
    </source>
</evidence>
<keyword evidence="24" id="KW-1185">Reference proteome</keyword>
<organism evidence="23 24">
    <name type="scientific">Elysia crispata</name>
    <name type="common">lettuce slug</name>
    <dbReference type="NCBI Taxonomy" id="231223"/>
    <lineage>
        <taxon>Eukaryota</taxon>
        <taxon>Metazoa</taxon>
        <taxon>Spiralia</taxon>
        <taxon>Lophotrochozoa</taxon>
        <taxon>Mollusca</taxon>
        <taxon>Gastropoda</taxon>
        <taxon>Heterobranchia</taxon>
        <taxon>Euthyneura</taxon>
        <taxon>Panpulmonata</taxon>
        <taxon>Sacoglossa</taxon>
        <taxon>Placobranchoidea</taxon>
        <taxon>Plakobranchidae</taxon>
        <taxon>Elysia</taxon>
    </lineage>
</organism>
<dbReference type="GO" id="GO:0000309">
    <property type="term" value="F:nicotinamide-nucleotide adenylyltransferase activity"/>
    <property type="evidence" value="ECO:0007669"/>
    <property type="project" value="UniProtKB-EC"/>
</dbReference>
<evidence type="ECO:0000256" key="19">
    <source>
        <dbReference type="ARBA" id="ARBA00064648"/>
    </source>
</evidence>
<dbReference type="InterPro" id="IPR051182">
    <property type="entry name" value="Euk_NMN_adenylyltrnsfrase"/>
</dbReference>
<evidence type="ECO:0000256" key="18">
    <source>
        <dbReference type="ARBA" id="ARBA00048969"/>
    </source>
</evidence>
<evidence type="ECO:0000256" key="14">
    <source>
        <dbReference type="ARBA" id="ARBA00022842"/>
    </source>
</evidence>
<evidence type="ECO:0000256" key="20">
    <source>
        <dbReference type="RuleBase" id="RU362021"/>
    </source>
</evidence>
<dbReference type="GO" id="GO:0005524">
    <property type="term" value="F:ATP binding"/>
    <property type="evidence" value="ECO:0007669"/>
    <property type="project" value="UniProtKB-KW"/>
</dbReference>
<keyword evidence="16" id="KW-0539">Nucleus</keyword>
<evidence type="ECO:0000259" key="22">
    <source>
        <dbReference type="Pfam" id="PF01467"/>
    </source>
</evidence>
<dbReference type="Gene3D" id="3.40.50.620">
    <property type="entry name" value="HUPs"/>
    <property type="match status" value="1"/>
</dbReference>
<evidence type="ECO:0000256" key="21">
    <source>
        <dbReference type="SAM" id="MobiDB-lite"/>
    </source>
</evidence>
<keyword evidence="9 20" id="KW-0808">Transferase</keyword>
<evidence type="ECO:0000256" key="15">
    <source>
        <dbReference type="ARBA" id="ARBA00023027"/>
    </source>
</evidence>
<evidence type="ECO:0000313" key="24">
    <source>
        <dbReference type="Proteomes" id="UP001283361"/>
    </source>
</evidence>
<dbReference type="SUPFAM" id="SSF52374">
    <property type="entry name" value="Nucleotidylyl transferase"/>
    <property type="match status" value="1"/>
</dbReference>
<comment type="pathway">
    <text evidence="5">Cofactor biosynthesis; NAD(+) biosynthesis; deamido-NAD(+) from nicotinate D-ribonucleotide: step 1/1.</text>
</comment>